<dbReference type="SUPFAM" id="SSF48452">
    <property type="entry name" value="TPR-like"/>
    <property type="match status" value="1"/>
</dbReference>
<keyword evidence="2" id="KW-0677">Repeat</keyword>
<protein>
    <submittedName>
        <fullName evidence="9">Cytochrome c heme lyase subunit CcmH</fullName>
    </submittedName>
</protein>
<dbReference type="InterPro" id="IPR056412">
    <property type="entry name" value="Ig_CycH"/>
</dbReference>
<dbReference type="InterPro" id="IPR056413">
    <property type="entry name" value="TPR_CcmH_CycH"/>
</dbReference>
<accession>A0A242MDV5</accession>
<evidence type="ECO:0000313" key="10">
    <source>
        <dbReference type="Proteomes" id="UP000195221"/>
    </source>
</evidence>
<keyword evidence="4 5" id="KW-0802">TPR repeat</keyword>
<keyword evidence="3" id="KW-0201">Cytochrome c-type biogenesis</keyword>
<evidence type="ECO:0000256" key="1">
    <source>
        <dbReference type="ARBA" id="ARBA00004196"/>
    </source>
</evidence>
<dbReference type="Pfam" id="PF23892">
    <property type="entry name" value="Ig_CycH"/>
    <property type="match status" value="1"/>
</dbReference>
<dbReference type="InterPro" id="IPR017560">
    <property type="entry name" value="Cyt_c_biogenesis_CcmI"/>
</dbReference>
<dbReference type="NCBIfam" id="TIGR03142">
    <property type="entry name" value="cytochro_ccmI"/>
    <property type="match status" value="1"/>
</dbReference>
<feature type="domain" description="Cytochrome c-type biogenesis protein H Ig-like" evidence="7">
    <location>
        <begin position="288"/>
        <end position="377"/>
    </location>
</feature>
<feature type="repeat" description="TPR" evidence="5">
    <location>
        <begin position="164"/>
        <end position="197"/>
    </location>
</feature>
<evidence type="ECO:0000313" key="9">
    <source>
        <dbReference type="EMBL" id="OTP69477.1"/>
    </source>
</evidence>
<dbReference type="RefSeq" id="WP_075359868.1">
    <property type="nucleotide sequence ID" value="NZ_MSRG01000081.1"/>
</dbReference>
<evidence type="ECO:0000259" key="7">
    <source>
        <dbReference type="Pfam" id="PF23892"/>
    </source>
</evidence>
<dbReference type="Pfam" id="PF23914">
    <property type="entry name" value="TPR_CcmH_CycH"/>
    <property type="match status" value="1"/>
</dbReference>
<keyword evidence="6" id="KW-0812">Transmembrane</keyword>
<dbReference type="InterPro" id="IPR051263">
    <property type="entry name" value="C-type_cytochrome_biogenesis"/>
</dbReference>
<evidence type="ECO:0000259" key="8">
    <source>
        <dbReference type="Pfam" id="PF23914"/>
    </source>
</evidence>
<comment type="subcellular location">
    <subcellularLocation>
        <location evidence="1">Cell envelope</location>
    </subcellularLocation>
</comment>
<evidence type="ECO:0000256" key="2">
    <source>
        <dbReference type="ARBA" id="ARBA00022737"/>
    </source>
</evidence>
<dbReference type="PANTHER" id="PTHR47870">
    <property type="entry name" value="CYTOCHROME C-TYPE BIOGENESIS PROTEIN CCMH"/>
    <property type="match status" value="1"/>
</dbReference>
<dbReference type="GO" id="GO:0016829">
    <property type="term" value="F:lyase activity"/>
    <property type="evidence" value="ECO:0007669"/>
    <property type="project" value="UniProtKB-KW"/>
</dbReference>
<organism evidence="9 10">
    <name type="scientific">Caballeronia sordidicola</name>
    <name type="common">Burkholderia sordidicola</name>
    <dbReference type="NCBI Taxonomy" id="196367"/>
    <lineage>
        <taxon>Bacteria</taxon>
        <taxon>Pseudomonadati</taxon>
        <taxon>Pseudomonadota</taxon>
        <taxon>Betaproteobacteria</taxon>
        <taxon>Burkholderiales</taxon>
        <taxon>Burkholderiaceae</taxon>
        <taxon>Caballeronia</taxon>
    </lineage>
</organism>
<evidence type="ECO:0000256" key="4">
    <source>
        <dbReference type="ARBA" id="ARBA00022803"/>
    </source>
</evidence>
<dbReference type="EMBL" id="NBTZ01000115">
    <property type="protein sequence ID" value="OTP69477.1"/>
    <property type="molecule type" value="Genomic_DNA"/>
</dbReference>
<dbReference type="PROSITE" id="PS50005">
    <property type="entry name" value="TPR"/>
    <property type="match status" value="1"/>
</dbReference>
<dbReference type="PANTHER" id="PTHR47870:SF1">
    <property type="entry name" value="CYTOCHROME C-TYPE BIOGENESIS PROTEIN CCMH"/>
    <property type="match status" value="1"/>
</dbReference>
<dbReference type="AlphaFoldDB" id="A0A242MDV5"/>
<keyword evidence="6" id="KW-0472">Membrane</keyword>
<dbReference type="InterPro" id="IPR019734">
    <property type="entry name" value="TPR_rpt"/>
</dbReference>
<dbReference type="GO" id="GO:0017004">
    <property type="term" value="P:cytochrome complex assembly"/>
    <property type="evidence" value="ECO:0007669"/>
    <property type="project" value="UniProtKB-KW"/>
</dbReference>
<keyword evidence="9" id="KW-0456">Lyase</keyword>
<reference evidence="9 10" key="1">
    <citation type="submission" date="2017-03" db="EMBL/GenBank/DDBJ databases">
        <title>Genome analysis of strain PAMC 26577.</title>
        <authorList>
            <person name="Oh H.-M."/>
            <person name="Yang J.-A."/>
        </authorList>
    </citation>
    <scope>NUCLEOTIDE SEQUENCE [LARGE SCALE GENOMIC DNA]</scope>
    <source>
        <strain evidence="9 10">PAMC 26577</strain>
    </source>
</reference>
<comment type="caution">
    <text evidence="9">The sequence shown here is derived from an EMBL/GenBank/DDBJ whole genome shotgun (WGS) entry which is preliminary data.</text>
</comment>
<gene>
    <name evidence="9" type="ORF">PAMC26577_31030</name>
</gene>
<dbReference type="Proteomes" id="UP000195221">
    <property type="component" value="Unassembled WGS sequence"/>
</dbReference>
<dbReference type="InterPro" id="IPR011990">
    <property type="entry name" value="TPR-like_helical_dom_sf"/>
</dbReference>
<dbReference type="Gene3D" id="1.25.40.10">
    <property type="entry name" value="Tetratricopeptide repeat domain"/>
    <property type="match status" value="1"/>
</dbReference>
<evidence type="ECO:0000256" key="6">
    <source>
        <dbReference type="SAM" id="Phobius"/>
    </source>
</evidence>
<sequence length="392" mass="41145">MITFWIVAAAMLIAAILCAVVPLMQREPAADAYRNRALNVSLHRRELADATHDRLAGLISADQHAALRSEIEQRVLADTRTPPALSVMRPPRQGTATRAATSALLIALFPAAACALYLKLGQPAALDLEDSFGASHDMSSASVEMMVSRLAFGLKSRVPDPRDAAKWATLARSYMALERPSDAAAAYTHAVALAPGDAQLRADFADTLASADEGRLDGRASDEIAAALAIEPSNPKALALAASAAFEARRFAIAIAYWRRLISTLDAASPTAVQAQKNIDEALSMSAVTVTLQLADGVHAPPDATVILSAHTQGAGNTLLAERHLSASELPATVILDDTFAINPADTLSAYPQVSVEARVVTATPGENLSGQTNVTGAENRRAALVIAAPPR</sequence>
<feature type="transmembrane region" description="Helical" evidence="6">
    <location>
        <begin position="6"/>
        <end position="24"/>
    </location>
</feature>
<keyword evidence="6" id="KW-1133">Transmembrane helix</keyword>
<evidence type="ECO:0000256" key="5">
    <source>
        <dbReference type="PROSITE-ProRule" id="PRU00339"/>
    </source>
</evidence>
<dbReference type="GO" id="GO:0030313">
    <property type="term" value="C:cell envelope"/>
    <property type="evidence" value="ECO:0007669"/>
    <property type="project" value="UniProtKB-SubCell"/>
</dbReference>
<name>A0A242MDV5_CABSO</name>
<evidence type="ECO:0000256" key="3">
    <source>
        <dbReference type="ARBA" id="ARBA00022748"/>
    </source>
</evidence>
<proteinExistence type="predicted"/>
<feature type="domain" description="Cytochrome c-type biogenesis protein H TPR" evidence="8">
    <location>
        <begin position="147"/>
        <end position="271"/>
    </location>
</feature>